<evidence type="ECO:0008006" key="13">
    <source>
        <dbReference type="Google" id="ProtNLM"/>
    </source>
</evidence>
<reference evidence="12" key="1">
    <citation type="submission" date="2016-05" db="EMBL/GenBank/DDBJ databases">
        <title>Comparative genomics of biotechnologically important yeasts.</title>
        <authorList>
            <consortium name="DOE Joint Genome Institute"/>
            <person name="Riley R."/>
            <person name="Haridas S."/>
            <person name="Wolfe K.H."/>
            <person name="Lopes M.R."/>
            <person name="Hittinger C.T."/>
            <person name="Goker M."/>
            <person name="Salamov A."/>
            <person name="Wisecaver J."/>
            <person name="Long T.M."/>
            <person name="Aerts A.L."/>
            <person name="Barry K."/>
            <person name="Choi C."/>
            <person name="Clum A."/>
            <person name="Coughlan A.Y."/>
            <person name="Deshpande S."/>
            <person name="Douglass A.P."/>
            <person name="Hanson S.J."/>
            <person name="Klenk H.-P."/>
            <person name="Labutti K."/>
            <person name="Lapidus A."/>
            <person name="Lindquist E."/>
            <person name="Lipzen A."/>
            <person name="Meier-Kolthoff J.P."/>
            <person name="Ohm R.A."/>
            <person name="Otillar R.P."/>
            <person name="Pangilinan J."/>
            <person name="Peng Y."/>
            <person name="Rokas A."/>
            <person name="Rosa C.A."/>
            <person name="Scheuner C."/>
            <person name="Sibirny A.A."/>
            <person name="Slot J.C."/>
            <person name="Stielow J.B."/>
            <person name="Sun H."/>
            <person name="Kurtzman C.P."/>
            <person name="Blackwell M."/>
            <person name="Grigoriev I.V."/>
            <person name="Jeffries T.W."/>
        </authorList>
    </citation>
    <scope>NUCLEOTIDE SEQUENCE [LARGE SCALE GENOMIC DNA]</scope>
    <source>
        <strain evidence="12">NRRL Y-12698</strain>
    </source>
</reference>
<dbReference type="Proteomes" id="UP000094336">
    <property type="component" value="Unassembled WGS sequence"/>
</dbReference>
<evidence type="ECO:0000256" key="7">
    <source>
        <dbReference type="SAM" id="Phobius"/>
    </source>
</evidence>
<accession>A0A1E3QIP6</accession>
<feature type="transmembrane region" description="Helical" evidence="7">
    <location>
        <begin position="52"/>
        <end position="74"/>
    </location>
</feature>
<feature type="transmembrane region" description="Helical" evidence="7">
    <location>
        <begin position="375"/>
        <end position="401"/>
    </location>
</feature>
<evidence type="ECO:0000256" key="1">
    <source>
        <dbReference type="ARBA" id="ARBA00004651"/>
    </source>
</evidence>
<name>A0A1E3QIP6_9ASCO</name>
<evidence type="ECO:0000259" key="9">
    <source>
        <dbReference type="Pfam" id="PF07662"/>
    </source>
</evidence>
<dbReference type="PANTHER" id="PTHR10590">
    <property type="entry name" value="SODIUM/NUCLEOSIDE COTRANSPORTER"/>
    <property type="match status" value="1"/>
</dbReference>
<dbReference type="EMBL" id="KV454439">
    <property type="protein sequence ID" value="ODQ77593.1"/>
    <property type="molecule type" value="Genomic_DNA"/>
</dbReference>
<feature type="transmembrane region" description="Helical" evidence="7">
    <location>
        <begin position="99"/>
        <end position="117"/>
    </location>
</feature>
<feature type="domain" description="Nucleoside transporter/FeoB GTPase Gate" evidence="10">
    <location>
        <begin position="214"/>
        <end position="311"/>
    </location>
</feature>
<sequence>MGSKVGGIFTSANGVYRKNKWVWSLFWALFFTSWWLSIIIQDKHRHMWLIPTILWGFIMIRIISWYCPILYWILHAAQKIWYLGSDIIYKYIPSHNARMAVGALVTLATILVGTFVPSETEYSRRADRGVSLFGIIVALFGLWCTSVNRAAIRWHTVIGGLLMQFIIALFVLRTKAGYDIFNFVSFLARELLGFAKDGVAFVTNAEISQLGMFFFTVLPSVIFFVAFVHIWYYFGVIQWGVGKFAYFFYWTLRVSGAEAVNAAAAPFIGIGESAILIKNLLPYLTRAEIHQIMCSGFATISGSVLVSYIGLGVNPQALVSSCVMSIPASLAVSKMRYPETEHSVSAGKMEILGNEEDEAARPRNVLQAFSNGATLGLIIAATIMTQCLCIIGLVALINALLTWFGGFWNIPQLTLELMASYLLYPVAWLVGTPKDEVLLVSKLMATKIIQNEFNAYLMLINDEPFTSMSKRGSMIATYALCGFANFGSVGTQVGVLGTLAPTKLKEIAELVMSALFTGAISTLLSTAVASMVIHDLANFSVTGGRSG</sequence>
<dbReference type="InterPro" id="IPR011642">
    <property type="entry name" value="Gate_dom"/>
</dbReference>
<keyword evidence="12" id="KW-1185">Reference proteome</keyword>
<dbReference type="GO" id="GO:0015293">
    <property type="term" value="F:symporter activity"/>
    <property type="evidence" value="ECO:0007669"/>
    <property type="project" value="TreeGrafter"/>
</dbReference>
<dbReference type="STRING" id="984486.A0A1E3QIP6"/>
<dbReference type="GO" id="GO:0005886">
    <property type="term" value="C:plasma membrane"/>
    <property type="evidence" value="ECO:0007669"/>
    <property type="project" value="UniProtKB-SubCell"/>
</dbReference>
<organism evidence="11 12">
    <name type="scientific">Babjeviella inositovora NRRL Y-12698</name>
    <dbReference type="NCBI Taxonomy" id="984486"/>
    <lineage>
        <taxon>Eukaryota</taxon>
        <taxon>Fungi</taxon>
        <taxon>Dikarya</taxon>
        <taxon>Ascomycota</taxon>
        <taxon>Saccharomycotina</taxon>
        <taxon>Pichiomycetes</taxon>
        <taxon>Serinales incertae sedis</taxon>
        <taxon>Babjeviella</taxon>
    </lineage>
</organism>
<dbReference type="GO" id="GO:0005337">
    <property type="term" value="F:nucleoside transmembrane transporter activity"/>
    <property type="evidence" value="ECO:0007669"/>
    <property type="project" value="InterPro"/>
</dbReference>
<dbReference type="Pfam" id="PF01773">
    <property type="entry name" value="Nucleos_tra2_N"/>
    <property type="match status" value="1"/>
</dbReference>
<dbReference type="GeneID" id="30149873"/>
<dbReference type="InterPro" id="IPR011657">
    <property type="entry name" value="CNT_C_dom"/>
</dbReference>
<dbReference type="Pfam" id="PF07662">
    <property type="entry name" value="Nucleos_tra2_C"/>
    <property type="match status" value="1"/>
</dbReference>
<keyword evidence="3" id="KW-1003">Cell membrane</keyword>
<feature type="transmembrane region" description="Helical" evidence="7">
    <location>
        <begin position="475"/>
        <end position="499"/>
    </location>
</feature>
<dbReference type="InterPro" id="IPR008276">
    <property type="entry name" value="C_nuclsd_transpt"/>
</dbReference>
<dbReference type="Pfam" id="PF07670">
    <property type="entry name" value="Gate"/>
    <property type="match status" value="1"/>
</dbReference>
<keyword evidence="4 7" id="KW-0812">Transmembrane</keyword>
<evidence type="ECO:0000313" key="12">
    <source>
        <dbReference type="Proteomes" id="UP000094336"/>
    </source>
</evidence>
<feature type="transmembrane region" description="Helical" evidence="7">
    <location>
        <begin position="129"/>
        <end position="148"/>
    </location>
</feature>
<evidence type="ECO:0000256" key="2">
    <source>
        <dbReference type="ARBA" id="ARBA00009033"/>
    </source>
</evidence>
<feature type="transmembrane region" description="Helical" evidence="7">
    <location>
        <begin position="21"/>
        <end position="40"/>
    </location>
</feature>
<feature type="transmembrane region" description="Helical" evidence="7">
    <location>
        <begin position="511"/>
        <end position="533"/>
    </location>
</feature>
<evidence type="ECO:0000256" key="3">
    <source>
        <dbReference type="ARBA" id="ARBA00022475"/>
    </source>
</evidence>
<feature type="transmembrane region" description="Helical" evidence="7">
    <location>
        <begin position="213"/>
        <end position="234"/>
    </location>
</feature>
<keyword evidence="5 7" id="KW-1133">Transmembrane helix</keyword>
<dbReference type="PANTHER" id="PTHR10590:SF4">
    <property type="entry name" value="SOLUTE CARRIER FAMILY 28 MEMBER 3"/>
    <property type="match status" value="1"/>
</dbReference>
<dbReference type="AlphaFoldDB" id="A0A1E3QIP6"/>
<dbReference type="OrthoDB" id="6075923at2759"/>
<protein>
    <recommendedName>
        <fullName evidence="13">Sodium/nucleoside cotransporter</fullName>
    </recommendedName>
</protein>
<evidence type="ECO:0000256" key="4">
    <source>
        <dbReference type="ARBA" id="ARBA00022692"/>
    </source>
</evidence>
<evidence type="ECO:0000259" key="10">
    <source>
        <dbReference type="Pfam" id="PF07670"/>
    </source>
</evidence>
<keyword evidence="6 7" id="KW-0472">Membrane</keyword>
<comment type="similarity">
    <text evidence="2">Belongs to the concentrative nucleoside transporter (CNT) (TC 2.A.41) family.</text>
</comment>
<feature type="transmembrane region" description="Helical" evidence="7">
    <location>
        <begin position="154"/>
        <end position="172"/>
    </location>
</feature>
<proteinExistence type="inferred from homology"/>
<feature type="domain" description="Concentrative nucleoside transporter N-terminal" evidence="8">
    <location>
        <begin position="133"/>
        <end position="204"/>
    </location>
</feature>
<gene>
    <name evidence="11" type="ORF">BABINDRAFT_41306</name>
</gene>
<dbReference type="RefSeq" id="XP_018982921.1">
    <property type="nucleotide sequence ID" value="XM_019132020.1"/>
</dbReference>
<comment type="subcellular location">
    <subcellularLocation>
        <location evidence="1">Cell membrane</location>
        <topology evidence="1">Multi-pass membrane protein</topology>
    </subcellularLocation>
</comment>
<feature type="transmembrane region" description="Helical" evidence="7">
    <location>
        <begin position="413"/>
        <end position="431"/>
    </location>
</feature>
<feature type="domain" description="Concentrative nucleoside transporter C-terminal" evidence="9">
    <location>
        <begin position="318"/>
        <end position="529"/>
    </location>
</feature>
<dbReference type="InterPro" id="IPR002668">
    <property type="entry name" value="CNT_N_dom"/>
</dbReference>
<evidence type="ECO:0000313" key="11">
    <source>
        <dbReference type="EMBL" id="ODQ77593.1"/>
    </source>
</evidence>
<feature type="transmembrane region" description="Helical" evidence="7">
    <location>
        <begin position="292"/>
        <end position="311"/>
    </location>
</feature>
<evidence type="ECO:0000256" key="6">
    <source>
        <dbReference type="ARBA" id="ARBA00023136"/>
    </source>
</evidence>
<evidence type="ECO:0000259" key="8">
    <source>
        <dbReference type="Pfam" id="PF01773"/>
    </source>
</evidence>
<evidence type="ECO:0000256" key="5">
    <source>
        <dbReference type="ARBA" id="ARBA00022989"/>
    </source>
</evidence>